<dbReference type="STRING" id="1795632.TH606_05635"/>
<evidence type="ECO:0000313" key="3">
    <source>
        <dbReference type="EMBL" id="OAG27678.1"/>
    </source>
</evidence>
<dbReference type="SUPFAM" id="SSF53756">
    <property type="entry name" value="UDP-Glycosyltransferase/glycogen phosphorylase"/>
    <property type="match status" value="1"/>
</dbReference>
<gene>
    <name evidence="3" type="ORF">TH606_05635</name>
</gene>
<dbReference type="Gene3D" id="3.40.50.2000">
    <property type="entry name" value="Glycogen Phosphorylase B"/>
    <property type="match status" value="2"/>
</dbReference>
<dbReference type="CDD" id="cd03801">
    <property type="entry name" value="GT4_PimA-like"/>
    <property type="match status" value="1"/>
</dbReference>
<accession>A0A177E7B2</accession>
<dbReference type="Pfam" id="PF00534">
    <property type="entry name" value="Glycos_transf_1"/>
    <property type="match status" value="1"/>
</dbReference>
<protein>
    <recommendedName>
        <fullName evidence="5">Glycosyl transferase family 1 domain-containing protein</fullName>
    </recommendedName>
</protein>
<feature type="domain" description="Glycosyltransferase subfamily 4-like N-terminal" evidence="2">
    <location>
        <begin position="1"/>
        <end position="147"/>
    </location>
</feature>
<proteinExistence type="predicted"/>
<evidence type="ECO:0008006" key="5">
    <source>
        <dbReference type="Google" id="ProtNLM"/>
    </source>
</evidence>
<dbReference type="InterPro" id="IPR028098">
    <property type="entry name" value="Glyco_trans_4-like_N"/>
</dbReference>
<dbReference type="PANTHER" id="PTHR45947">
    <property type="entry name" value="SULFOQUINOVOSYL TRANSFERASE SQD2"/>
    <property type="match status" value="1"/>
</dbReference>
<organism evidence="3 4">
    <name type="scientific">Thermodesulfatator autotrophicus</name>
    <dbReference type="NCBI Taxonomy" id="1795632"/>
    <lineage>
        <taxon>Bacteria</taxon>
        <taxon>Pseudomonadati</taxon>
        <taxon>Thermodesulfobacteriota</taxon>
        <taxon>Thermodesulfobacteria</taxon>
        <taxon>Thermodesulfobacteriales</taxon>
        <taxon>Thermodesulfatatoraceae</taxon>
        <taxon>Thermodesulfatator</taxon>
    </lineage>
</organism>
<comment type="caution">
    <text evidence="3">The sequence shown here is derived from an EMBL/GenBank/DDBJ whole genome shotgun (WGS) entry which is preliminary data.</text>
</comment>
<dbReference type="Proteomes" id="UP000076964">
    <property type="component" value="Unassembled WGS sequence"/>
</dbReference>
<reference evidence="3 4" key="1">
    <citation type="submission" date="2016-02" db="EMBL/GenBank/DDBJ databases">
        <title>Draft genome sequence of Thermodesulfatator sp. S606.</title>
        <authorList>
            <person name="Lai Q."/>
            <person name="Cao J."/>
            <person name="Dupont S."/>
            <person name="Shao Z."/>
            <person name="Jebbar M."/>
            <person name="Alain K."/>
        </authorList>
    </citation>
    <scope>NUCLEOTIDE SEQUENCE [LARGE SCALE GENOMIC DNA]</scope>
    <source>
        <strain evidence="3 4">S606</strain>
    </source>
</reference>
<dbReference type="AlphaFoldDB" id="A0A177E7B2"/>
<sequence>MAKTLKELGVEVELISGNGTIIKYSQLNLKTFPFKPREKFPDFGNRFRKLLERLSFLKSSKLYLENSFFDVLLIFKPFDFVATYFVKKRNPKCLTVFISGGEDFWHFDRFFLKSVDLVISVSKENARLLKKRYRKEAIIIPNGVDVNKFKPYKEERKRLRENFKIEEKKVLLSVGRIVGWKGYQLVIKALKNLPSEYVYVLIGDGPYLKDLKLLAKSLGVEKRVFFLGAKEHNELPRFYSIGDVFVQPSVGHEAFGITVIEAMACGLPVVGSTSGGIKELIEDGFNGFLFEKGNLKDLTEKIQTVFKCKNIFKNNPRRFVKENYSWQILGKRLLNTLEERIREKR</sequence>
<name>A0A177E7B2_9BACT</name>
<keyword evidence="4" id="KW-1185">Reference proteome</keyword>
<evidence type="ECO:0000259" key="2">
    <source>
        <dbReference type="Pfam" id="PF13439"/>
    </source>
</evidence>
<dbReference type="GO" id="GO:0016757">
    <property type="term" value="F:glycosyltransferase activity"/>
    <property type="evidence" value="ECO:0007669"/>
    <property type="project" value="InterPro"/>
</dbReference>
<dbReference type="InterPro" id="IPR001296">
    <property type="entry name" value="Glyco_trans_1"/>
</dbReference>
<dbReference type="InterPro" id="IPR050194">
    <property type="entry name" value="Glycosyltransferase_grp1"/>
</dbReference>
<dbReference type="PANTHER" id="PTHR45947:SF3">
    <property type="entry name" value="SULFOQUINOVOSYL TRANSFERASE SQD2"/>
    <property type="match status" value="1"/>
</dbReference>
<dbReference type="Pfam" id="PF13439">
    <property type="entry name" value="Glyco_transf_4"/>
    <property type="match status" value="1"/>
</dbReference>
<feature type="domain" description="Glycosyl transferase family 1" evidence="1">
    <location>
        <begin position="158"/>
        <end position="324"/>
    </location>
</feature>
<evidence type="ECO:0000313" key="4">
    <source>
        <dbReference type="Proteomes" id="UP000076964"/>
    </source>
</evidence>
<dbReference type="EMBL" id="LSFI01000022">
    <property type="protein sequence ID" value="OAG27678.1"/>
    <property type="molecule type" value="Genomic_DNA"/>
</dbReference>
<evidence type="ECO:0000259" key="1">
    <source>
        <dbReference type="Pfam" id="PF00534"/>
    </source>
</evidence>